<dbReference type="GeneID" id="55994484"/>
<name>A0A7H8R0D9_TALRU</name>
<dbReference type="SUPFAM" id="SSF55729">
    <property type="entry name" value="Acyl-CoA N-acyltransferases (Nat)"/>
    <property type="match status" value="1"/>
</dbReference>
<proteinExistence type="predicted"/>
<dbReference type="OrthoDB" id="508139at2759"/>
<dbReference type="RefSeq" id="XP_035346026.1">
    <property type="nucleotide sequence ID" value="XM_035490133.1"/>
</dbReference>
<reference evidence="2" key="1">
    <citation type="submission" date="2020-06" db="EMBL/GenBank/DDBJ databases">
        <title>A chromosome-scale genome assembly of Talaromyces rugulosus W13939.</title>
        <authorList>
            <person name="Wang B."/>
            <person name="Guo L."/>
            <person name="Ye K."/>
            <person name="Wang L."/>
        </authorList>
    </citation>
    <scope>NUCLEOTIDE SEQUENCE [LARGE SCALE GENOMIC DNA]</scope>
    <source>
        <strain evidence="2">W13939</strain>
    </source>
</reference>
<evidence type="ECO:0000313" key="2">
    <source>
        <dbReference type="Proteomes" id="UP000509510"/>
    </source>
</evidence>
<gene>
    <name evidence="1" type="ORF">TRUGW13939_06991</name>
</gene>
<dbReference type="AlphaFoldDB" id="A0A7H8R0D9"/>
<organism evidence="1 2">
    <name type="scientific">Talaromyces rugulosus</name>
    <name type="common">Penicillium rugulosum</name>
    <dbReference type="NCBI Taxonomy" id="121627"/>
    <lineage>
        <taxon>Eukaryota</taxon>
        <taxon>Fungi</taxon>
        <taxon>Dikarya</taxon>
        <taxon>Ascomycota</taxon>
        <taxon>Pezizomycotina</taxon>
        <taxon>Eurotiomycetes</taxon>
        <taxon>Eurotiomycetidae</taxon>
        <taxon>Eurotiales</taxon>
        <taxon>Trichocomaceae</taxon>
        <taxon>Talaromyces</taxon>
        <taxon>Talaromyces sect. Islandici</taxon>
    </lineage>
</organism>
<keyword evidence="2" id="KW-1185">Reference proteome</keyword>
<dbReference type="EMBL" id="CP055901">
    <property type="protein sequence ID" value="QKX59849.1"/>
    <property type="molecule type" value="Genomic_DNA"/>
</dbReference>
<evidence type="ECO:0008006" key="3">
    <source>
        <dbReference type="Google" id="ProtNLM"/>
    </source>
</evidence>
<dbReference type="Gene3D" id="3.40.630.30">
    <property type="match status" value="1"/>
</dbReference>
<sequence length="608" mass="69972">MVKVRSTHEKESLAYKPFESWLFPVRGHATIRKNGREREIGDAFGLVVRRDRIAWQFLENMEYPSSGTMQLALDIFDRHGCLKEEYIHHPIRKGLGVWGSELNEGNFLIIETVTVMSKFRRQGIGRKLVLDMIKKSIYLVNNVRFVLAYPTCLHRGEDLRDRAGKTKKERFDMADAQHSVAVRFFRDLGFRRIGTSHWFALSNMDVHHPSRSVPVIEDLDPLEAERLFDDYDSDDSQPEVPKSKTVHVSAPIGADGNFDYRENISSNHQVAADYFGEKTRSGFARLYPIHNALQSLSDSQCLTLLKEYATEHDSSLADLEKMEDNERNNLLHTAACHFKPMCVSWILHSLTTDHPHLKSDRNIQGYTPIEALQAKLEETRLGHYHVNQRFTVRADKFAGFDENAALCMCAMRGWSPKDDTDRWNRTRFGCTCGFCLGGYLSPYMSKSLQQSAEEILDRFASTETMPNRLLSRINVLQYTPKNIHSAFKKSKVVRKGFRLFFSTIVECLQSKRCPTADNLMDIYRAKRAWPQMHLFYFSRGGSIESAFKVVLDLAEQNFKDLFGCVEDRSLSDLRRCRNDYEFAMVRRLCTTDTSDAQETPGSMDQLLS</sequence>
<dbReference type="Proteomes" id="UP000509510">
    <property type="component" value="Chromosome IV"/>
</dbReference>
<dbReference type="InterPro" id="IPR016181">
    <property type="entry name" value="Acyl_CoA_acyltransferase"/>
</dbReference>
<protein>
    <recommendedName>
        <fullName evidence="3">N-acetyltransferase domain-containing protein</fullName>
    </recommendedName>
</protein>
<dbReference type="KEGG" id="trg:TRUGW13939_06991"/>
<evidence type="ECO:0000313" key="1">
    <source>
        <dbReference type="EMBL" id="QKX59849.1"/>
    </source>
</evidence>
<accession>A0A7H8R0D9</accession>